<reference evidence="2 3" key="1">
    <citation type="journal article" date="2005" name="PLoS Biol.">
        <title>The genomes of Oryza sativa: a history of duplications.</title>
        <authorList>
            <person name="Yu J."/>
            <person name="Wang J."/>
            <person name="Lin W."/>
            <person name="Li S."/>
            <person name="Li H."/>
            <person name="Zhou J."/>
            <person name="Ni P."/>
            <person name="Dong W."/>
            <person name="Hu S."/>
            <person name="Zeng C."/>
            <person name="Zhang J."/>
            <person name="Zhang Y."/>
            <person name="Li R."/>
            <person name="Xu Z."/>
            <person name="Li S."/>
            <person name="Li X."/>
            <person name="Zheng H."/>
            <person name="Cong L."/>
            <person name="Lin L."/>
            <person name="Yin J."/>
            <person name="Geng J."/>
            <person name="Li G."/>
            <person name="Shi J."/>
            <person name="Liu J."/>
            <person name="Lv H."/>
            <person name="Li J."/>
            <person name="Wang J."/>
            <person name="Deng Y."/>
            <person name="Ran L."/>
            <person name="Shi X."/>
            <person name="Wang X."/>
            <person name="Wu Q."/>
            <person name="Li C."/>
            <person name="Ren X."/>
            <person name="Wang J."/>
            <person name="Wang X."/>
            <person name="Li D."/>
            <person name="Liu D."/>
            <person name="Zhang X."/>
            <person name="Ji Z."/>
            <person name="Zhao W."/>
            <person name="Sun Y."/>
            <person name="Zhang Z."/>
            <person name="Bao J."/>
            <person name="Han Y."/>
            <person name="Dong L."/>
            <person name="Ji J."/>
            <person name="Chen P."/>
            <person name="Wu S."/>
            <person name="Liu J."/>
            <person name="Xiao Y."/>
            <person name="Bu D."/>
            <person name="Tan J."/>
            <person name="Yang L."/>
            <person name="Ye C."/>
            <person name="Zhang J."/>
            <person name="Xu J."/>
            <person name="Zhou Y."/>
            <person name="Yu Y."/>
            <person name="Zhang B."/>
            <person name="Zhuang S."/>
            <person name="Wei H."/>
            <person name="Liu B."/>
            <person name="Lei M."/>
            <person name="Yu H."/>
            <person name="Li Y."/>
            <person name="Xu H."/>
            <person name="Wei S."/>
            <person name="He X."/>
            <person name="Fang L."/>
            <person name="Zhang Z."/>
            <person name="Zhang Y."/>
            <person name="Huang X."/>
            <person name="Su Z."/>
            <person name="Tong W."/>
            <person name="Li J."/>
            <person name="Tong Z."/>
            <person name="Li S."/>
            <person name="Ye J."/>
            <person name="Wang L."/>
            <person name="Fang L."/>
            <person name="Lei T."/>
            <person name="Chen C."/>
            <person name="Chen H."/>
            <person name="Xu Z."/>
            <person name="Li H."/>
            <person name="Huang H."/>
            <person name="Zhang F."/>
            <person name="Xu H."/>
            <person name="Li N."/>
            <person name="Zhao C."/>
            <person name="Li S."/>
            <person name="Dong L."/>
            <person name="Huang Y."/>
            <person name="Li L."/>
            <person name="Xi Y."/>
            <person name="Qi Q."/>
            <person name="Li W."/>
            <person name="Zhang B."/>
            <person name="Hu W."/>
            <person name="Zhang Y."/>
            <person name="Tian X."/>
            <person name="Jiao Y."/>
            <person name="Liang X."/>
            <person name="Jin J."/>
            <person name="Gao L."/>
            <person name="Zheng W."/>
            <person name="Hao B."/>
            <person name="Liu S."/>
            <person name="Wang W."/>
            <person name="Yuan L."/>
            <person name="Cao M."/>
            <person name="McDermott J."/>
            <person name="Samudrala R."/>
            <person name="Wang J."/>
            <person name="Wong G.K."/>
            <person name="Yang H."/>
        </authorList>
    </citation>
    <scope>NUCLEOTIDE SEQUENCE [LARGE SCALE GENOMIC DNA]</scope>
    <source>
        <strain evidence="3">cv. 93-11</strain>
    </source>
</reference>
<evidence type="ECO:0000256" key="1">
    <source>
        <dbReference type="SAM" id="MobiDB-lite"/>
    </source>
</evidence>
<evidence type="ECO:0000313" key="3">
    <source>
        <dbReference type="Proteomes" id="UP000007015"/>
    </source>
</evidence>
<keyword evidence="3" id="KW-1185">Reference proteome</keyword>
<sequence length="109" mass="11899">MIEPLLMAATANSDDEGDYSTEDDGEDDGNDEEDGFDCENDAADDVPPTTSDGDIYKHTDFCSSDSENYVSLSGRGDPGVKSKGSALDSRNLYNHQEHQQSKRSNFLKP</sequence>
<protein>
    <submittedName>
        <fullName evidence="2">Uncharacterized protein</fullName>
    </submittedName>
</protein>
<dbReference type="STRING" id="39946.B8BLD8"/>
<feature type="compositionally biased region" description="Acidic residues" evidence="1">
    <location>
        <begin position="13"/>
        <end position="44"/>
    </location>
</feature>
<feature type="compositionally biased region" description="Polar residues" evidence="1">
    <location>
        <begin position="61"/>
        <end position="71"/>
    </location>
</feature>
<name>B8BLD8_ORYSI</name>
<evidence type="ECO:0000313" key="2">
    <source>
        <dbReference type="EMBL" id="EEC68474.1"/>
    </source>
</evidence>
<dbReference type="HOGENOM" id="CLU_2188308_0_0_1"/>
<organism evidence="2 3">
    <name type="scientific">Oryza sativa subsp. indica</name>
    <name type="common">Rice</name>
    <dbReference type="NCBI Taxonomy" id="39946"/>
    <lineage>
        <taxon>Eukaryota</taxon>
        <taxon>Viridiplantae</taxon>
        <taxon>Streptophyta</taxon>
        <taxon>Embryophyta</taxon>
        <taxon>Tracheophyta</taxon>
        <taxon>Spermatophyta</taxon>
        <taxon>Magnoliopsida</taxon>
        <taxon>Liliopsida</taxon>
        <taxon>Poales</taxon>
        <taxon>Poaceae</taxon>
        <taxon>BOP clade</taxon>
        <taxon>Oryzoideae</taxon>
        <taxon>Oryzeae</taxon>
        <taxon>Oryzinae</taxon>
        <taxon>Oryza</taxon>
        <taxon>Oryza sativa</taxon>
    </lineage>
</organism>
<feature type="region of interest" description="Disordered" evidence="1">
    <location>
        <begin position="1"/>
        <end position="109"/>
    </location>
</feature>
<gene>
    <name evidence="2" type="ORF">OsI_36715</name>
</gene>
<dbReference type="Proteomes" id="UP000007015">
    <property type="component" value="Chromosome 11"/>
</dbReference>
<dbReference type="AlphaFoldDB" id="B8BLD8"/>
<proteinExistence type="predicted"/>
<dbReference type="EMBL" id="CM000136">
    <property type="protein sequence ID" value="EEC68474.1"/>
    <property type="molecule type" value="Genomic_DNA"/>
</dbReference>
<dbReference type="Gramene" id="BGIOSGA035560-TA">
    <property type="protein sequence ID" value="BGIOSGA035560-PA"/>
    <property type="gene ID" value="BGIOSGA035560"/>
</dbReference>
<accession>B8BLD8</accession>